<reference evidence="2" key="1">
    <citation type="submission" date="2021-03" db="EMBL/GenBank/DDBJ databases">
        <authorList>
            <person name="Tagirdzhanova G."/>
        </authorList>
    </citation>
    <scope>NUCLEOTIDE SEQUENCE</scope>
</reference>
<dbReference type="PRINTS" id="PR00081">
    <property type="entry name" value="GDHRDH"/>
</dbReference>
<proteinExistence type="predicted"/>
<dbReference type="InterPro" id="IPR036291">
    <property type="entry name" value="NAD(P)-bd_dom_sf"/>
</dbReference>
<accession>A0A8H3FMK2</accession>
<keyword evidence="1" id="KW-0560">Oxidoreductase</keyword>
<dbReference type="EMBL" id="CAJPDT010000046">
    <property type="protein sequence ID" value="CAF9927376.1"/>
    <property type="molecule type" value="Genomic_DNA"/>
</dbReference>
<keyword evidence="3" id="KW-1185">Reference proteome</keyword>
<dbReference type="Pfam" id="PF00106">
    <property type="entry name" value="adh_short"/>
    <property type="match status" value="1"/>
</dbReference>
<dbReference type="AlphaFoldDB" id="A0A8H3FMK2"/>
<dbReference type="InterPro" id="IPR002347">
    <property type="entry name" value="SDR_fam"/>
</dbReference>
<evidence type="ECO:0000256" key="1">
    <source>
        <dbReference type="ARBA" id="ARBA00023002"/>
    </source>
</evidence>
<dbReference type="Proteomes" id="UP000664534">
    <property type="component" value="Unassembled WGS sequence"/>
</dbReference>
<organism evidence="2 3">
    <name type="scientific">Imshaugia aleurites</name>
    <dbReference type="NCBI Taxonomy" id="172621"/>
    <lineage>
        <taxon>Eukaryota</taxon>
        <taxon>Fungi</taxon>
        <taxon>Dikarya</taxon>
        <taxon>Ascomycota</taxon>
        <taxon>Pezizomycotina</taxon>
        <taxon>Lecanoromycetes</taxon>
        <taxon>OSLEUM clade</taxon>
        <taxon>Lecanoromycetidae</taxon>
        <taxon>Lecanorales</taxon>
        <taxon>Lecanorineae</taxon>
        <taxon>Parmeliaceae</taxon>
        <taxon>Imshaugia</taxon>
    </lineage>
</organism>
<name>A0A8H3FMK2_9LECA</name>
<gene>
    <name evidence="2" type="ORF">IMSHALPRED_007199</name>
</gene>
<dbReference type="SUPFAM" id="SSF51735">
    <property type="entry name" value="NAD(P)-binding Rossmann-fold domains"/>
    <property type="match status" value="1"/>
</dbReference>
<evidence type="ECO:0000313" key="2">
    <source>
        <dbReference type="EMBL" id="CAF9927376.1"/>
    </source>
</evidence>
<dbReference type="Gene3D" id="3.40.50.720">
    <property type="entry name" value="NAD(P)-binding Rossmann-like Domain"/>
    <property type="match status" value="1"/>
</dbReference>
<sequence length="333" mass="36347">MAHLITGNKFDPNKDIPDLSGKVYIVTGGTAGIGFGITAHLLQHNASKILLLSQKEEHAAEATEELKKYGDASKVHWVQCDLKDLKKTNEVAKQLTSEKQIDALICNAGQGVGKYNETVDGIDSHFQVNHLSQMLLALTLLPTLQSTPNSRLVLQSSDLHRSPLTTTHFATLSEINTDLGPNSLYSRTKLAQILFVRALARRCCMRDNETEGIQQRSKHDKGPWINATHPGGVATDQLAQAVDAYGTMGKVGVTAVKPFMKDPLDEGCRAALFAATSEAVVTEGIQGQYIVPDRKVTEPSKQARDEALGENLWRLSERIIQEKLGGVPYELGL</sequence>
<dbReference type="GO" id="GO:0016491">
    <property type="term" value="F:oxidoreductase activity"/>
    <property type="evidence" value="ECO:0007669"/>
    <property type="project" value="UniProtKB-KW"/>
</dbReference>
<comment type="caution">
    <text evidence="2">The sequence shown here is derived from an EMBL/GenBank/DDBJ whole genome shotgun (WGS) entry which is preliminary data.</text>
</comment>
<dbReference type="PANTHER" id="PTHR43157">
    <property type="entry name" value="PHOSPHATIDYLINOSITOL-GLYCAN BIOSYNTHESIS CLASS F PROTEIN-RELATED"/>
    <property type="match status" value="1"/>
</dbReference>
<dbReference type="OrthoDB" id="191139at2759"/>
<dbReference type="PANTHER" id="PTHR43157:SF31">
    <property type="entry name" value="PHOSPHATIDYLINOSITOL-GLYCAN BIOSYNTHESIS CLASS F PROTEIN"/>
    <property type="match status" value="1"/>
</dbReference>
<evidence type="ECO:0008006" key="4">
    <source>
        <dbReference type="Google" id="ProtNLM"/>
    </source>
</evidence>
<protein>
    <recommendedName>
        <fullName evidence="4">NAD(P)-binding protein</fullName>
    </recommendedName>
</protein>
<evidence type="ECO:0000313" key="3">
    <source>
        <dbReference type="Proteomes" id="UP000664534"/>
    </source>
</evidence>